<dbReference type="Gene3D" id="3.80.10.10">
    <property type="entry name" value="Ribonuclease Inhibitor"/>
    <property type="match status" value="1"/>
</dbReference>
<sequence>MYLGLSNTGSWTAKWIMLRSSSMLGFVFGLFTLIGSIQGIKLLIPSLVRKFSPKTSVGCGIEQLSESMVKSLFCFFNLLVTVGLEDLPLDQLPEVVRNLLNLKCLSLRKTKIKTSPKFIGKLQKIQNCRFLAMQALVDPPA</sequence>
<gene>
    <name evidence="2" type="ORF">PIB30_042530</name>
</gene>
<accession>A0ABU6UEI8</accession>
<evidence type="ECO:0000313" key="3">
    <source>
        <dbReference type="Proteomes" id="UP001341840"/>
    </source>
</evidence>
<name>A0ABU6UEI8_9FABA</name>
<evidence type="ECO:0000256" key="1">
    <source>
        <dbReference type="SAM" id="Phobius"/>
    </source>
</evidence>
<keyword evidence="3" id="KW-1185">Reference proteome</keyword>
<proteinExistence type="predicted"/>
<protein>
    <submittedName>
        <fullName evidence="2">Uncharacterized protein</fullName>
    </submittedName>
</protein>
<comment type="caution">
    <text evidence="2">The sequence shown here is derived from an EMBL/GenBank/DDBJ whole genome shotgun (WGS) entry which is preliminary data.</text>
</comment>
<dbReference type="InterPro" id="IPR032675">
    <property type="entry name" value="LRR_dom_sf"/>
</dbReference>
<organism evidence="2 3">
    <name type="scientific">Stylosanthes scabra</name>
    <dbReference type="NCBI Taxonomy" id="79078"/>
    <lineage>
        <taxon>Eukaryota</taxon>
        <taxon>Viridiplantae</taxon>
        <taxon>Streptophyta</taxon>
        <taxon>Embryophyta</taxon>
        <taxon>Tracheophyta</taxon>
        <taxon>Spermatophyta</taxon>
        <taxon>Magnoliopsida</taxon>
        <taxon>eudicotyledons</taxon>
        <taxon>Gunneridae</taxon>
        <taxon>Pentapetalae</taxon>
        <taxon>rosids</taxon>
        <taxon>fabids</taxon>
        <taxon>Fabales</taxon>
        <taxon>Fabaceae</taxon>
        <taxon>Papilionoideae</taxon>
        <taxon>50 kb inversion clade</taxon>
        <taxon>dalbergioids sensu lato</taxon>
        <taxon>Dalbergieae</taxon>
        <taxon>Pterocarpus clade</taxon>
        <taxon>Stylosanthes</taxon>
    </lineage>
</organism>
<reference evidence="2 3" key="1">
    <citation type="journal article" date="2023" name="Plants (Basel)">
        <title>Bridging the Gap: Combining Genomics and Transcriptomics Approaches to Understand Stylosanthes scabra, an Orphan Legume from the Brazilian Caatinga.</title>
        <authorList>
            <person name="Ferreira-Neto J.R.C."/>
            <person name="da Silva M.D."/>
            <person name="Binneck E."/>
            <person name="de Melo N.F."/>
            <person name="da Silva R.H."/>
            <person name="de Melo A.L.T.M."/>
            <person name="Pandolfi V."/>
            <person name="Bustamante F.O."/>
            <person name="Brasileiro-Vidal A.C."/>
            <person name="Benko-Iseppon A.M."/>
        </authorList>
    </citation>
    <scope>NUCLEOTIDE SEQUENCE [LARGE SCALE GENOMIC DNA]</scope>
    <source>
        <tissue evidence="2">Leaves</tissue>
    </source>
</reference>
<dbReference type="EMBL" id="JASCZI010121071">
    <property type="protein sequence ID" value="MED6159456.1"/>
    <property type="molecule type" value="Genomic_DNA"/>
</dbReference>
<keyword evidence="1" id="KW-0472">Membrane</keyword>
<keyword evidence="1" id="KW-0812">Transmembrane</keyword>
<evidence type="ECO:0000313" key="2">
    <source>
        <dbReference type="EMBL" id="MED6159456.1"/>
    </source>
</evidence>
<dbReference type="SUPFAM" id="SSF52058">
    <property type="entry name" value="L domain-like"/>
    <property type="match status" value="1"/>
</dbReference>
<feature type="transmembrane region" description="Helical" evidence="1">
    <location>
        <begin position="20"/>
        <end position="44"/>
    </location>
</feature>
<dbReference type="Proteomes" id="UP001341840">
    <property type="component" value="Unassembled WGS sequence"/>
</dbReference>
<keyword evidence="1" id="KW-1133">Transmembrane helix</keyword>